<feature type="transmembrane region" description="Helical" evidence="7">
    <location>
        <begin position="143"/>
        <end position="164"/>
    </location>
</feature>
<keyword evidence="10" id="KW-1185">Reference proteome</keyword>
<dbReference type="GO" id="GO:0071916">
    <property type="term" value="F:dipeptide transmembrane transporter activity"/>
    <property type="evidence" value="ECO:0007669"/>
    <property type="project" value="TreeGrafter"/>
</dbReference>
<dbReference type="GO" id="GO:0005886">
    <property type="term" value="C:plasma membrane"/>
    <property type="evidence" value="ECO:0007669"/>
    <property type="project" value="UniProtKB-SubCell"/>
</dbReference>
<keyword evidence="4 7" id="KW-0812">Transmembrane</keyword>
<evidence type="ECO:0000256" key="5">
    <source>
        <dbReference type="ARBA" id="ARBA00022989"/>
    </source>
</evidence>
<dbReference type="Proteomes" id="UP000321638">
    <property type="component" value="Unassembled WGS sequence"/>
</dbReference>
<dbReference type="PROSITE" id="PS50928">
    <property type="entry name" value="ABC_TM1"/>
    <property type="match status" value="1"/>
</dbReference>
<evidence type="ECO:0000313" key="10">
    <source>
        <dbReference type="Proteomes" id="UP000321638"/>
    </source>
</evidence>
<evidence type="ECO:0000259" key="8">
    <source>
        <dbReference type="PROSITE" id="PS50928"/>
    </source>
</evidence>
<feature type="transmembrane region" description="Helical" evidence="7">
    <location>
        <begin position="12"/>
        <end position="30"/>
    </location>
</feature>
<gene>
    <name evidence="9" type="ORF">FHP25_18570</name>
</gene>
<keyword evidence="5 7" id="KW-1133">Transmembrane helix</keyword>
<keyword evidence="6 7" id="KW-0472">Membrane</keyword>
<evidence type="ECO:0000256" key="6">
    <source>
        <dbReference type="ARBA" id="ARBA00023136"/>
    </source>
</evidence>
<evidence type="ECO:0000256" key="2">
    <source>
        <dbReference type="ARBA" id="ARBA00022448"/>
    </source>
</evidence>
<dbReference type="Pfam" id="PF00528">
    <property type="entry name" value="BPD_transp_1"/>
    <property type="match status" value="1"/>
</dbReference>
<organism evidence="9 10">
    <name type="scientific">Vineibacter terrae</name>
    <dbReference type="NCBI Taxonomy" id="2586908"/>
    <lineage>
        <taxon>Bacteria</taxon>
        <taxon>Pseudomonadati</taxon>
        <taxon>Pseudomonadota</taxon>
        <taxon>Alphaproteobacteria</taxon>
        <taxon>Hyphomicrobiales</taxon>
        <taxon>Vineibacter</taxon>
    </lineage>
</organism>
<feature type="transmembrane region" description="Helical" evidence="7">
    <location>
        <begin position="98"/>
        <end position="122"/>
    </location>
</feature>
<feature type="transmembrane region" description="Helical" evidence="7">
    <location>
        <begin position="227"/>
        <end position="252"/>
    </location>
</feature>
<comment type="subcellular location">
    <subcellularLocation>
        <location evidence="1 7">Cell membrane</location>
        <topology evidence="1 7">Multi-pass membrane protein</topology>
    </subcellularLocation>
</comment>
<feature type="transmembrane region" description="Helical" evidence="7">
    <location>
        <begin position="170"/>
        <end position="186"/>
    </location>
</feature>
<keyword evidence="2 7" id="KW-0813">Transport</keyword>
<dbReference type="InterPro" id="IPR000515">
    <property type="entry name" value="MetI-like"/>
</dbReference>
<dbReference type="InterPro" id="IPR045621">
    <property type="entry name" value="BPD_transp_1_N"/>
</dbReference>
<feature type="domain" description="ABC transmembrane type-1" evidence="8">
    <location>
        <begin position="94"/>
        <end position="291"/>
    </location>
</feature>
<dbReference type="PANTHER" id="PTHR43163:SF6">
    <property type="entry name" value="DIPEPTIDE TRANSPORT SYSTEM PERMEASE PROTEIN DPPB-RELATED"/>
    <property type="match status" value="1"/>
</dbReference>
<dbReference type="PANTHER" id="PTHR43163">
    <property type="entry name" value="DIPEPTIDE TRANSPORT SYSTEM PERMEASE PROTEIN DPPB-RELATED"/>
    <property type="match status" value="1"/>
</dbReference>
<dbReference type="AlphaFoldDB" id="A0A5C8PJV9"/>
<dbReference type="Pfam" id="PF19300">
    <property type="entry name" value="BPD_transp_1_N"/>
    <property type="match status" value="1"/>
</dbReference>
<dbReference type="RefSeq" id="WP_147848458.1">
    <property type="nucleotide sequence ID" value="NZ_VDUZ01000021.1"/>
</dbReference>
<evidence type="ECO:0000256" key="7">
    <source>
        <dbReference type="RuleBase" id="RU363032"/>
    </source>
</evidence>
<comment type="caution">
    <text evidence="9">The sequence shown here is derived from an EMBL/GenBank/DDBJ whole genome shotgun (WGS) entry which is preliminary data.</text>
</comment>
<evidence type="ECO:0000256" key="4">
    <source>
        <dbReference type="ARBA" id="ARBA00022692"/>
    </source>
</evidence>
<dbReference type="OrthoDB" id="9807402at2"/>
<name>A0A5C8PJV9_9HYPH</name>
<protein>
    <submittedName>
        <fullName evidence="9">ABC transporter permease</fullName>
    </submittedName>
</protein>
<dbReference type="SUPFAM" id="SSF161098">
    <property type="entry name" value="MetI-like"/>
    <property type="match status" value="1"/>
</dbReference>
<evidence type="ECO:0000313" key="9">
    <source>
        <dbReference type="EMBL" id="TXL73933.1"/>
    </source>
</evidence>
<dbReference type="CDD" id="cd06261">
    <property type="entry name" value="TM_PBP2"/>
    <property type="match status" value="1"/>
</dbReference>
<accession>A0A5C8PJV9</accession>
<keyword evidence="3" id="KW-1003">Cell membrane</keyword>
<dbReference type="EMBL" id="VDUZ01000021">
    <property type="protein sequence ID" value="TXL73933.1"/>
    <property type="molecule type" value="Genomic_DNA"/>
</dbReference>
<sequence length="306" mass="33334">MLLYILKRVGQGLISIVGASIVIFFVSRLSGDPIVLLLPTEAPPAVVEQVRRDMGLAEPLWRQYLIFAGNALTGDFGNSYRWQAPALSLVLDRLPATIYLALAALLFSILLSVPFGVLSAVYRGSWIDTLGKGFAMLGQAMPNFWVGLLLILVLAIGFNLLPAYGYGTPAHIIMPAIALGWYPVAAQTRIVRSAMLDVLDSDYIRMGRAVGASERVLIWKYALRNAAIPLVTILGVYFAAMLGGAFVVETIFAWPGVGRTVVEAVFSRDFPVVQAGVLLTSILFVTSNLLVDLSYGLIDPRIRYDR</sequence>
<evidence type="ECO:0000256" key="3">
    <source>
        <dbReference type="ARBA" id="ARBA00022475"/>
    </source>
</evidence>
<dbReference type="Gene3D" id="1.10.3720.10">
    <property type="entry name" value="MetI-like"/>
    <property type="match status" value="1"/>
</dbReference>
<proteinExistence type="inferred from homology"/>
<comment type="similarity">
    <text evidence="7">Belongs to the binding-protein-dependent transport system permease family.</text>
</comment>
<dbReference type="InterPro" id="IPR035906">
    <property type="entry name" value="MetI-like_sf"/>
</dbReference>
<reference evidence="9 10" key="1">
    <citation type="submission" date="2019-06" db="EMBL/GenBank/DDBJ databases">
        <title>New taxonomy in bacterial strain CC-CFT640, isolated from vineyard.</title>
        <authorList>
            <person name="Lin S.-Y."/>
            <person name="Tsai C.-F."/>
            <person name="Young C.-C."/>
        </authorList>
    </citation>
    <scope>NUCLEOTIDE SEQUENCE [LARGE SCALE GENOMIC DNA]</scope>
    <source>
        <strain evidence="9 10">CC-CFT640</strain>
    </source>
</reference>
<feature type="transmembrane region" description="Helical" evidence="7">
    <location>
        <begin position="272"/>
        <end position="298"/>
    </location>
</feature>
<evidence type="ECO:0000256" key="1">
    <source>
        <dbReference type="ARBA" id="ARBA00004651"/>
    </source>
</evidence>